<dbReference type="Gene3D" id="3.20.20.140">
    <property type="entry name" value="Metal-dependent hydrolases"/>
    <property type="match status" value="1"/>
</dbReference>
<dbReference type="InterPro" id="IPR008969">
    <property type="entry name" value="CarboxyPept-like_regulatory"/>
</dbReference>
<dbReference type="Proteomes" id="UP001204798">
    <property type="component" value="Unassembled WGS sequence"/>
</dbReference>
<dbReference type="InterPro" id="IPR016195">
    <property type="entry name" value="Pol/histidinol_Pase-like"/>
</dbReference>
<feature type="signal peptide" evidence="1">
    <location>
        <begin position="1"/>
        <end position="20"/>
    </location>
</feature>
<dbReference type="SUPFAM" id="SSF49464">
    <property type="entry name" value="Carboxypeptidase regulatory domain-like"/>
    <property type="match status" value="1"/>
</dbReference>
<feature type="chain" id="PRO_5045799265" description="Polymerase/histidinol phosphatase N-terminal domain-containing protein" evidence="1">
    <location>
        <begin position="21"/>
        <end position="832"/>
    </location>
</feature>
<keyword evidence="3" id="KW-1185">Reference proteome</keyword>
<evidence type="ECO:0000313" key="2">
    <source>
        <dbReference type="EMBL" id="MCS3919986.1"/>
    </source>
</evidence>
<reference evidence="2 3" key="1">
    <citation type="submission" date="2022-08" db="EMBL/GenBank/DDBJ databases">
        <title>Bacterial and archaeal communities from various locations to study Microbial Dark Matter (Phase II).</title>
        <authorList>
            <person name="Stepanauskas R."/>
        </authorList>
    </citation>
    <scope>NUCLEOTIDE SEQUENCE [LARGE SCALE GENOMIC DNA]</scope>
    <source>
        <strain evidence="2 3">PD1</strain>
    </source>
</reference>
<dbReference type="RefSeq" id="WP_259097008.1">
    <property type="nucleotide sequence ID" value="NZ_CP130454.1"/>
</dbReference>
<organism evidence="2 3">
    <name type="scientific">Candidatus Fervidibacter sacchari</name>
    <dbReference type="NCBI Taxonomy" id="1448929"/>
    <lineage>
        <taxon>Bacteria</taxon>
        <taxon>Candidatus Fervidibacterota</taxon>
        <taxon>Candidatus Fervidibacter</taxon>
    </lineage>
</organism>
<evidence type="ECO:0008006" key="4">
    <source>
        <dbReference type="Google" id="ProtNLM"/>
    </source>
</evidence>
<dbReference type="EMBL" id="JANUCP010000004">
    <property type="protein sequence ID" value="MCS3919986.1"/>
    <property type="molecule type" value="Genomic_DNA"/>
</dbReference>
<gene>
    <name evidence="2" type="ORF">M2350_002403</name>
</gene>
<evidence type="ECO:0000313" key="3">
    <source>
        <dbReference type="Proteomes" id="UP001204798"/>
    </source>
</evidence>
<comment type="caution">
    <text evidence="2">The sequence shown here is derived from an EMBL/GenBank/DDBJ whole genome shotgun (WGS) entry which is preliminary data.</text>
</comment>
<keyword evidence="1" id="KW-0732">Signal</keyword>
<dbReference type="SUPFAM" id="SSF89550">
    <property type="entry name" value="PHP domain-like"/>
    <property type="match status" value="1"/>
</dbReference>
<dbReference type="Gene3D" id="2.60.40.1120">
    <property type="entry name" value="Carboxypeptidase-like, regulatory domain"/>
    <property type="match status" value="1"/>
</dbReference>
<protein>
    <recommendedName>
        <fullName evidence="4">Polymerase/histidinol phosphatase N-terminal domain-containing protein</fullName>
    </recommendedName>
</protein>
<proteinExistence type="predicted"/>
<dbReference type="NCBIfam" id="NF038032">
    <property type="entry name" value="CehA_McbA_metalo"/>
    <property type="match status" value="1"/>
</dbReference>
<accession>A0ABT2EPY9</accession>
<sequence length="832" mass="91250">MRRILWLVVALTAVASVASAQVRAFIAQSPADLPPSRRVGGRVGDIVLRNEKITVVITAAGHIYRSAASGGNIVDVALTGAKDKGADELDQIFLFLGRYPRQGRYSSVQITQDGSNGVAEVVAEGVDSEDGSLRLRTVYRLEAGKPYILIRTTVTNAGDKPLTKFDLGDAIQWGNSRSFAPLFGFGIQRRTEVLDWVGGEGYGIAYAWCTVQGKNRVINGLGWSDPIAITADIAQGETIVYERYFIAAPTLAEAAKIAWSLQGRELHEVKGIVRSRATGKPVVGIRVVALAREVKFQPKNSGEPSAEPAMAATYTDKDGKFAFWLPDGSYRFQAKHVARLSLRDAAIKLPTKTPKLVELLVSGAGVLVFEVRDSETKELLPSRLTFLGIKGTVTPDFGPNFLATGAENYVFTATGKGTRTIPPGTYRIYASRGLEYDVDVVEVVVPEQKPVKVSFNLKRSVETRGWISVDLHMHCSNSFDSAVSLEDRVVSCAAEGVEFMVMSDHDFVTDPVPTIRKLGLEKWIVGAAGVEITTRGMGHYNVFPLIPDPTKPGNGTILWQNKTPEQIFAEARSLPTRPLIIVNHPRFSTIAYFTPYGFDPQTCTATKPGFSLDFDAMELCNGKAQTDLAILLRDWFGLLNHGYRIAAVAGSDSHTLTHDEVGYARNFVYVGTDDPRQVSPEKVVEAFRNGKVVVSIGPFVTLTADGQPIGSLISKPRGDIVLDIRVQAPNWVSVEEVELVANGIAVKRWRLPSDNRMKALDWKAKARVRPRRDAWYAVIVKGVEGSLEPILRPFRTFEGETYRVIPFAVTNPVWVDRDGNGIFDPPKRRIVP</sequence>
<name>A0ABT2EPY9_9BACT</name>
<evidence type="ECO:0000256" key="1">
    <source>
        <dbReference type="SAM" id="SignalP"/>
    </source>
</evidence>